<accession>A0A8T1M4C3</accession>
<proteinExistence type="inferred from homology"/>
<evidence type="ECO:0000256" key="9">
    <source>
        <dbReference type="ARBA" id="ARBA00015933"/>
    </source>
</evidence>
<dbReference type="GO" id="GO:0002953">
    <property type="term" value="F:5'-deoxynucleotidase activity"/>
    <property type="evidence" value="ECO:0007669"/>
    <property type="project" value="UniProtKB-EC"/>
</dbReference>
<comment type="cofactor">
    <cofactor evidence="2">
        <name>Mn(2+)</name>
        <dbReference type="ChEBI" id="CHEBI:29035"/>
    </cofactor>
</comment>
<protein>
    <recommendedName>
        <fullName evidence="9">5'-deoxynucleotidase HDDC2</fullName>
        <ecNumber evidence="8">3.1.3.89</ecNumber>
    </recommendedName>
    <alternativeName>
        <fullName evidence="13">HD domain-containing protein 2</fullName>
    </alternativeName>
</protein>
<dbReference type="Gene3D" id="1.10.3210.10">
    <property type="entry name" value="Hypothetical protein af1432"/>
    <property type="match status" value="1"/>
</dbReference>
<dbReference type="Pfam" id="PF13023">
    <property type="entry name" value="HD_3"/>
    <property type="match status" value="1"/>
</dbReference>
<comment type="cofactor">
    <cofactor evidence="4">
        <name>Mg(2+)</name>
        <dbReference type="ChEBI" id="CHEBI:18420"/>
    </cofactor>
</comment>
<reference evidence="15 16" key="1">
    <citation type="journal article" date="2018" name="Biotechnol. Adv.">
        <title>Improved genomic resources and new bioinformatic workflow for the carcinogenic parasite Clonorchis sinensis: Biotechnological implications.</title>
        <authorList>
            <person name="Wang D."/>
            <person name="Korhonen P.K."/>
            <person name="Gasser R.B."/>
            <person name="Young N.D."/>
        </authorList>
    </citation>
    <scope>NUCLEOTIDE SEQUENCE [LARGE SCALE GENOMIC DNA]</scope>
    <source>
        <strain evidence="15">Cs-k2</strain>
    </source>
</reference>
<dbReference type="FunFam" id="1.10.3210.10:FF:000011">
    <property type="entry name" value="HD domain-containing protein 2"/>
    <property type="match status" value="1"/>
</dbReference>
<evidence type="ECO:0000256" key="4">
    <source>
        <dbReference type="ARBA" id="ARBA00001946"/>
    </source>
</evidence>
<dbReference type="Proteomes" id="UP000286415">
    <property type="component" value="Unassembled WGS sequence"/>
</dbReference>
<sequence length="254" mass="29002">MAVYYSVVEGVWSTSDQSVGPASKVKHRLLPQAFQFVSDVSLLPFITTTVFLVTLSGNEFVEQSMSRSNILQFLSMCGRLKHTVRTGWTRYDINQPESVADHMYRMALMATVIPTSDQTGISVERLIKMTIVHDLAESIVGDITPYCNVSKEEKARRESNAMTDLCNLLPKDNAEEVLNLWNEYNLGETSEARLCKDFDKFDMILQAFEYEKETQRPGMLEEFFTSTLGCFTTPVVQSLVKELYEQRREFQANK</sequence>
<dbReference type="SMART" id="SM00471">
    <property type="entry name" value="HDc"/>
    <property type="match status" value="1"/>
</dbReference>
<organism evidence="15 16">
    <name type="scientific">Clonorchis sinensis</name>
    <name type="common">Chinese liver fluke</name>
    <dbReference type="NCBI Taxonomy" id="79923"/>
    <lineage>
        <taxon>Eukaryota</taxon>
        <taxon>Metazoa</taxon>
        <taxon>Spiralia</taxon>
        <taxon>Lophotrochozoa</taxon>
        <taxon>Platyhelminthes</taxon>
        <taxon>Trematoda</taxon>
        <taxon>Digenea</taxon>
        <taxon>Opisthorchiida</taxon>
        <taxon>Opisthorchiata</taxon>
        <taxon>Opisthorchiidae</taxon>
        <taxon>Clonorchis</taxon>
    </lineage>
</organism>
<name>A0A8T1M4C3_CLOSI</name>
<evidence type="ECO:0000313" key="15">
    <source>
        <dbReference type="EMBL" id="KAG5443970.1"/>
    </source>
</evidence>
<dbReference type="GO" id="GO:0046872">
    <property type="term" value="F:metal ion binding"/>
    <property type="evidence" value="ECO:0007669"/>
    <property type="project" value="UniProtKB-KW"/>
</dbReference>
<dbReference type="EC" id="3.1.3.89" evidence="8"/>
<evidence type="ECO:0000256" key="10">
    <source>
        <dbReference type="ARBA" id="ARBA00022723"/>
    </source>
</evidence>
<dbReference type="PANTHER" id="PTHR11845:SF13">
    <property type="entry name" value="5'-DEOXYNUCLEOTIDASE HDDC2"/>
    <property type="match status" value="1"/>
</dbReference>
<evidence type="ECO:0000256" key="12">
    <source>
        <dbReference type="ARBA" id="ARBA00022842"/>
    </source>
</evidence>
<evidence type="ECO:0000256" key="13">
    <source>
        <dbReference type="ARBA" id="ARBA00032735"/>
    </source>
</evidence>
<keyword evidence="12" id="KW-0460">Magnesium</keyword>
<evidence type="ECO:0000256" key="2">
    <source>
        <dbReference type="ARBA" id="ARBA00001936"/>
    </source>
</evidence>
<dbReference type="EMBL" id="NIRI02000056">
    <property type="protein sequence ID" value="KAG5443970.1"/>
    <property type="molecule type" value="Genomic_DNA"/>
</dbReference>
<evidence type="ECO:0000256" key="6">
    <source>
        <dbReference type="ARBA" id="ARBA00009999"/>
    </source>
</evidence>
<dbReference type="InterPro" id="IPR003607">
    <property type="entry name" value="HD/PDEase_dom"/>
</dbReference>
<comment type="cofactor">
    <cofactor evidence="3">
        <name>Co(2+)</name>
        <dbReference type="ChEBI" id="CHEBI:48828"/>
    </cofactor>
</comment>
<dbReference type="AlphaFoldDB" id="A0A8T1M4C3"/>
<evidence type="ECO:0000256" key="1">
    <source>
        <dbReference type="ARBA" id="ARBA00001638"/>
    </source>
</evidence>
<dbReference type="OrthoDB" id="10254258at2759"/>
<dbReference type="InterPro" id="IPR039356">
    <property type="entry name" value="YfbR/HDDC2"/>
</dbReference>
<keyword evidence="10" id="KW-0479">Metal-binding</keyword>
<dbReference type="PANTHER" id="PTHR11845">
    <property type="entry name" value="5'-DEOXYNUCLEOTIDASE HDDC2"/>
    <property type="match status" value="1"/>
</dbReference>
<evidence type="ECO:0000256" key="8">
    <source>
        <dbReference type="ARBA" id="ARBA00012964"/>
    </source>
</evidence>
<dbReference type="SUPFAM" id="SSF109604">
    <property type="entry name" value="HD-domain/PDEase-like"/>
    <property type="match status" value="1"/>
</dbReference>
<comment type="function">
    <text evidence="5">Catalyzes the dephosphorylation of the nucleoside 5'-monophosphates deoxyadenosine monophosphate (dAMP), deoxycytidine monophosphate (dCMP), deoxyguanosine monophosphate (dGMP) and deoxythymidine monophosphate (dTMP).</text>
</comment>
<evidence type="ECO:0000259" key="14">
    <source>
        <dbReference type="SMART" id="SM00471"/>
    </source>
</evidence>
<dbReference type="InterPro" id="IPR006674">
    <property type="entry name" value="HD_domain"/>
</dbReference>
<evidence type="ECO:0000313" key="16">
    <source>
        <dbReference type="Proteomes" id="UP000286415"/>
    </source>
</evidence>
<comment type="catalytic activity">
    <reaction evidence="1">
        <text>a 2'-deoxyribonucleoside 5'-phosphate + H2O = a 2'-deoxyribonucleoside + phosphate</text>
        <dbReference type="Rhea" id="RHEA:36167"/>
        <dbReference type="ChEBI" id="CHEBI:15377"/>
        <dbReference type="ChEBI" id="CHEBI:18274"/>
        <dbReference type="ChEBI" id="CHEBI:43474"/>
        <dbReference type="ChEBI" id="CHEBI:65317"/>
        <dbReference type="EC" id="3.1.3.89"/>
    </reaction>
</comment>
<gene>
    <name evidence="15" type="ORF">CSKR_103794</name>
</gene>
<comment type="caution">
    <text evidence="15">The sequence shown here is derived from an EMBL/GenBank/DDBJ whole genome shotgun (WGS) entry which is preliminary data.</text>
</comment>
<evidence type="ECO:0000256" key="3">
    <source>
        <dbReference type="ARBA" id="ARBA00001941"/>
    </source>
</evidence>
<evidence type="ECO:0000256" key="5">
    <source>
        <dbReference type="ARBA" id="ARBA00004074"/>
    </source>
</evidence>
<dbReference type="GO" id="GO:0005737">
    <property type="term" value="C:cytoplasm"/>
    <property type="evidence" value="ECO:0007669"/>
    <property type="project" value="TreeGrafter"/>
</dbReference>
<evidence type="ECO:0000256" key="7">
    <source>
        <dbReference type="ARBA" id="ARBA00011738"/>
    </source>
</evidence>
<evidence type="ECO:0000256" key="11">
    <source>
        <dbReference type="ARBA" id="ARBA00022801"/>
    </source>
</evidence>
<dbReference type="GO" id="GO:0009159">
    <property type="term" value="P:deoxyribonucleoside monophosphate catabolic process"/>
    <property type="evidence" value="ECO:0007669"/>
    <property type="project" value="UniProtKB-ARBA"/>
</dbReference>
<feature type="domain" description="HD/PDEase" evidence="14">
    <location>
        <begin position="95"/>
        <end position="213"/>
    </location>
</feature>
<reference evidence="15 16" key="2">
    <citation type="journal article" date="2021" name="Genomics">
        <title>High-quality reference genome for Clonorchis sinensis.</title>
        <authorList>
            <person name="Young N.D."/>
            <person name="Stroehlein A.J."/>
            <person name="Kinkar L."/>
            <person name="Wang T."/>
            <person name="Sohn W.M."/>
            <person name="Chang B.C.H."/>
            <person name="Kaur P."/>
            <person name="Weisz D."/>
            <person name="Dudchenko O."/>
            <person name="Aiden E.L."/>
            <person name="Korhonen P.K."/>
            <person name="Gasser R.B."/>
        </authorList>
    </citation>
    <scope>NUCLEOTIDE SEQUENCE [LARGE SCALE GENOMIC DNA]</scope>
    <source>
        <strain evidence="15">Cs-k2</strain>
    </source>
</reference>
<comment type="similarity">
    <text evidence="6">Belongs to the HDDC2 family.</text>
</comment>
<keyword evidence="16" id="KW-1185">Reference proteome</keyword>
<keyword evidence="11" id="KW-0378">Hydrolase</keyword>
<comment type="subunit">
    <text evidence="7">Homodimer.</text>
</comment>